<dbReference type="PANTHER" id="PTHR37425">
    <property type="match status" value="1"/>
</dbReference>
<protein>
    <recommendedName>
        <fullName evidence="11">Murein endopeptidase K</fullName>
    </recommendedName>
</protein>
<evidence type="ECO:0000256" key="4">
    <source>
        <dbReference type="ARBA" id="ARBA00022723"/>
    </source>
</evidence>
<keyword evidence="6" id="KW-0378">Hydrolase</keyword>
<feature type="signal peptide" evidence="12">
    <location>
        <begin position="1"/>
        <end position="27"/>
    </location>
</feature>
<evidence type="ECO:0000313" key="13">
    <source>
        <dbReference type="EMBL" id="NYZ20273.1"/>
    </source>
</evidence>
<accession>A0ABX2TAR4</accession>
<evidence type="ECO:0000256" key="7">
    <source>
        <dbReference type="ARBA" id="ARBA00022833"/>
    </source>
</evidence>
<comment type="similarity">
    <text evidence="10">Belongs to the peptidase M15 family.</text>
</comment>
<keyword evidence="4" id="KW-0479">Metal-binding</keyword>
<evidence type="ECO:0000256" key="8">
    <source>
        <dbReference type="ARBA" id="ARBA00023049"/>
    </source>
</evidence>
<keyword evidence="5 12" id="KW-0732">Signal</keyword>
<dbReference type="Pfam" id="PF05951">
    <property type="entry name" value="Peptidase_M15_2"/>
    <property type="match status" value="1"/>
</dbReference>
<evidence type="ECO:0000256" key="5">
    <source>
        <dbReference type="ARBA" id="ARBA00022729"/>
    </source>
</evidence>
<evidence type="ECO:0000313" key="14">
    <source>
        <dbReference type="Proteomes" id="UP000584642"/>
    </source>
</evidence>
<name>A0ABX2TAR4_9PROT</name>
<evidence type="ECO:0000256" key="6">
    <source>
        <dbReference type="ARBA" id="ARBA00022801"/>
    </source>
</evidence>
<comment type="cofactor">
    <cofactor evidence="1">
        <name>Zn(2+)</name>
        <dbReference type="ChEBI" id="CHEBI:29105"/>
    </cofactor>
</comment>
<proteinExistence type="inferred from homology"/>
<evidence type="ECO:0000256" key="12">
    <source>
        <dbReference type="SAM" id="SignalP"/>
    </source>
</evidence>
<dbReference type="SUPFAM" id="SSF55166">
    <property type="entry name" value="Hedgehog/DD-peptidase"/>
    <property type="match status" value="1"/>
</dbReference>
<keyword evidence="7" id="KW-0862">Zinc</keyword>
<organism evidence="13 14">
    <name type="scientific">Azospirillum oleiclasticum</name>
    <dbReference type="NCBI Taxonomy" id="2735135"/>
    <lineage>
        <taxon>Bacteria</taxon>
        <taxon>Pseudomonadati</taxon>
        <taxon>Pseudomonadota</taxon>
        <taxon>Alphaproteobacteria</taxon>
        <taxon>Rhodospirillales</taxon>
        <taxon>Azospirillaceae</taxon>
        <taxon>Azospirillum</taxon>
    </lineage>
</organism>
<feature type="chain" id="PRO_5046207599" description="Murein endopeptidase K" evidence="12">
    <location>
        <begin position="28"/>
        <end position="282"/>
    </location>
</feature>
<keyword evidence="8" id="KW-0482">Metalloprotease</keyword>
<dbReference type="PROSITE" id="PS51257">
    <property type="entry name" value="PROKAR_LIPOPROTEIN"/>
    <property type="match status" value="1"/>
</dbReference>
<dbReference type="InterPro" id="IPR009045">
    <property type="entry name" value="Zn_M74/Hedgehog-like"/>
</dbReference>
<keyword evidence="3" id="KW-0645">Protease</keyword>
<gene>
    <name evidence="13" type="ORF">HND93_11160</name>
</gene>
<sequence>MRIFTRAAAIAVLTSGLLAGCATPPQAPTAALEPSGPPRSVVLQHSDTGEILAVRHFTGTGYDPQAMQAISGLFRDRRTGEPAPVDPALIDLIADLRDRLGLPPETPIMINSGYRSTATNAALATTNANVAENSFHTRGQAADIRIAGVPLSRINEEAAAMQRGGYALYATHVHVDTGPVRTWFPRGPSRDAADWLVANAKARSVLAKAAARGKAPAKVQLAKAPGRPAAKPGKTPVRVAEATVVVKPATRSSDKAAPRTLKLTLTQVASKDNRLLRTAENR</sequence>
<evidence type="ECO:0000256" key="9">
    <source>
        <dbReference type="ARBA" id="ARBA00023316"/>
    </source>
</evidence>
<evidence type="ECO:0000256" key="3">
    <source>
        <dbReference type="ARBA" id="ARBA00022670"/>
    </source>
</evidence>
<reference evidence="13 14" key="1">
    <citation type="submission" date="2020-05" db="EMBL/GenBank/DDBJ databases">
        <title>Azospirillum oleiclasticum sp. nov, a nitrogen-fixing and heavy crude oil-emulsifying bacterium isolated from the crude oil of Yumen Oilfield.</title>
        <authorList>
            <person name="Wu D."/>
            <person name="Cai M."/>
            <person name="Zhang X."/>
        </authorList>
    </citation>
    <scope>NUCLEOTIDE SEQUENCE [LARGE SCALE GENOMIC DNA]</scope>
    <source>
        <strain evidence="13 14">ROY-1-1-2</strain>
    </source>
</reference>
<evidence type="ECO:0000256" key="10">
    <source>
        <dbReference type="ARBA" id="ARBA00093448"/>
    </source>
</evidence>
<comment type="caution">
    <text evidence="13">The sequence shown here is derived from an EMBL/GenBank/DDBJ whole genome shotgun (WGS) entry which is preliminary data.</text>
</comment>
<keyword evidence="14" id="KW-1185">Reference proteome</keyword>
<keyword evidence="9" id="KW-0961">Cell wall biogenesis/degradation</keyword>
<dbReference type="InterPro" id="IPR010275">
    <property type="entry name" value="MepK"/>
</dbReference>
<dbReference type="Proteomes" id="UP000584642">
    <property type="component" value="Unassembled WGS sequence"/>
</dbReference>
<dbReference type="Gene3D" id="3.30.1380.10">
    <property type="match status" value="1"/>
</dbReference>
<dbReference type="RefSeq" id="WP_180282035.1">
    <property type="nucleotide sequence ID" value="NZ_JABFDB010000006.1"/>
</dbReference>
<evidence type="ECO:0000256" key="1">
    <source>
        <dbReference type="ARBA" id="ARBA00001947"/>
    </source>
</evidence>
<evidence type="ECO:0000256" key="2">
    <source>
        <dbReference type="ARBA" id="ARBA00004776"/>
    </source>
</evidence>
<dbReference type="PANTHER" id="PTHR37425:SF1">
    <property type="entry name" value="OUTER MEMBRANE PROTEIN"/>
    <property type="match status" value="1"/>
</dbReference>
<evidence type="ECO:0000256" key="11">
    <source>
        <dbReference type="ARBA" id="ARBA00093666"/>
    </source>
</evidence>
<dbReference type="EMBL" id="JABFDB010000006">
    <property type="protein sequence ID" value="NYZ20273.1"/>
    <property type="molecule type" value="Genomic_DNA"/>
</dbReference>
<comment type="pathway">
    <text evidence="2">Cell wall biogenesis; cell wall polysaccharide biosynthesis.</text>
</comment>